<dbReference type="HAMAP" id="MF_00993">
    <property type="entry name" value="MqnE"/>
    <property type="match status" value="1"/>
</dbReference>
<organism evidence="10 11">
    <name type="scientific">Tectimicrobiota bacterium</name>
    <dbReference type="NCBI Taxonomy" id="2528274"/>
    <lineage>
        <taxon>Bacteria</taxon>
        <taxon>Pseudomonadati</taxon>
        <taxon>Nitrospinota/Tectimicrobiota group</taxon>
        <taxon>Candidatus Tectimicrobiota</taxon>
    </lineage>
</organism>
<feature type="binding site" evidence="8">
    <location>
        <position position="78"/>
    </location>
    <ligand>
        <name>S-adenosyl-L-methionine</name>
        <dbReference type="ChEBI" id="CHEBI:59789"/>
    </ligand>
</feature>
<dbReference type="SFLD" id="SFLDG01064">
    <property type="entry name" value="F420__menaquinone_cofactor_bio"/>
    <property type="match status" value="1"/>
</dbReference>
<feature type="binding site" evidence="6 7">
    <location>
        <position position="76"/>
    </location>
    <ligand>
        <name>[4Fe-4S] cluster</name>
        <dbReference type="ChEBI" id="CHEBI:49883"/>
        <note>4Fe-4S-S-AdoMet</note>
    </ligand>
</feature>
<dbReference type="InterPro" id="IPR013785">
    <property type="entry name" value="Aldolase_TIM"/>
</dbReference>
<dbReference type="EC" id="2.5.1.120" evidence="6"/>
<dbReference type="InterPro" id="IPR045567">
    <property type="entry name" value="CofH/MnqC-like_C"/>
</dbReference>
<dbReference type="Pfam" id="PF19288">
    <property type="entry name" value="CofH_C"/>
    <property type="match status" value="1"/>
</dbReference>
<proteinExistence type="inferred from homology"/>
<dbReference type="EMBL" id="JACPUR010000040">
    <property type="protein sequence ID" value="MBI3129354.1"/>
    <property type="molecule type" value="Genomic_DNA"/>
</dbReference>
<dbReference type="AlphaFoldDB" id="A0A932MNH0"/>
<dbReference type="Gene3D" id="3.20.20.70">
    <property type="entry name" value="Aldolase class I"/>
    <property type="match status" value="1"/>
</dbReference>
<comment type="caution">
    <text evidence="10">The sequence shown here is derived from an EMBL/GenBank/DDBJ whole genome shotgun (WGS) entry which is preliminary data.</text>
</comment>
<evidence type="ECO:0000313" key="11">
    <source>
        <dbReference type="Proteomes" id="UP000782312"/>
    </source>
</evidence>
<dbReference type="NCBIfam" id="TIGR03700">
    <property type="entry name" value="mena_SCO4494"/>
    <property type="match status" value="1"/>
</dbReference>
<feature type="binding site" evidence="8">
    <location>
        <position position="184"/>
    </location>
    <ligand>
        <name>S-adenosyl-L-methionine</name>
        <dbReference type="ChEBI" id="CHEBI:59789"/>
    </ligand>
</feature>
<dbReference type="Pfam" id="PF04055">
    <property type="entry name" value="Radical_SAM"/>
    <property type="match status" value="1"/>
</dbReference>
<evidence type="ECO:0000256" key="3">
    <source>
        <dbReference type="ARBA" id="ARBA00022723"/>
    </source>
</evidence>
<comment type="cofactor">
    <cofactor evidence="6 7">
        <name>[4Fe-4S] cluster</name>
        <dbReference type="ChEBI" id="CHEBI:49883"/>
    </cofactor>
    <text evidence="6 7">Binds 1 [4Fe-4S] cluster. The cluster is coordinated with 3 cysteines and an exchangeable S-adenosyl-L-methionine.</text>
</comment>
<dbReference type="SMART" id="SM00729">
    <property type="entry name" value="Elp3"/>
    <property type="match status" value="1"/>
</dbReference>
<evidence type="ECO:0000256" key="7">
    <source>
        <dbReference type="PIRSR" id="PIRSR004762-1"/>
    </source>
</evidence>
<evidence type="ECO:0000259" key="9">
    <source>
        <dbReference type="PROSITE" id="PS51918"/>
    </source>
</evidence>
<dbReference type="InterPro" id="IPR058240">
    <property type="entry name" value="rSAM_sf"/>
</dbReference>
<feature type="domain" description="Radical SAM core" evidence="9">
    <location>
        <begin position="56"/>
        <end position="291"/>
    </location>
</feature>
<keyword evidence="6" id="KW-0474">Menaquinone biosynthesis</keyword>
<dbReference type="PIRSF" id="PIRSF004762">
    <property type="entry name" value="CHP00423"/>
    <property type="match status" value="1"/>
</dbReference>
<comment type="similarity">
    <text evidence="6">Belongs to the radical SAM superfamily. MqnE family.</text>
</comment>
<gene>
    <name evidence="6 10" type="primary">mqnE</name>
    <name evidence="10" type="ORF">HYZ11_17225</name>
</gene>
<feature type="binding site" evidence="6 7">
    <location>
        <position position="70"/>
    </location>
    <ligand>
        <name>[4Fe-4S] cluster</name>
        <dbReference type="ChEBI" id="CHEBI:49883"/>
        <note>4Fe-4S-S-AdoMet</note>
    </ligand>
</feature>
<keyword evidence="1 6" id="KW-0004">4Fe-4S</keyword>
<keyword evidence="3 6" id="KW-0479">Metal-binding</keyword>
<evidence type="ECO:0000256" key="1">
    <source>
        <dbReference type="ARBA" id="ARBA00022485"/>
    </source>
</evidence>
<dbReference type="GO" id="GO:0044689">
    <property type="term" value="F:7,8-didemethyl-8-hydroxy-5-deazariboflavin synthase activity"/>
    <property type="evidence" value="ECO:0007669"/>
    <property type="project" value="TreeGrafter"/>
</dbReference>
<keyword evidence="2 6" id="KW-0949">S-adenosyl-L-methionine</keyword>
<dbReference type="InterPro" id="IPR022432">
    <property type="entry name" value="MqnE"/>
</dbReference>
<dbReference type="GO" id="GO:0009234">
    <property type="term" value="P:menaquinone biosynthetic process"/>
    <property type="evidence" value="ECO:0007669"/>
    <property type="project" value="UniProtKB-UniRule"/>
</dbReference>
<keyword evidence="6" id="KW-0808">Transferase</keyword>
<comment type="catalytic activity">
    <reaction evidence="6">
        <text>3-[(1-carboxyvinyl)-oxy]benzoate + S-adenosyl-L-methionine + H2O = 6-amino-6-deoxyfutalosine + hydrogencarbonate + L-methionine + H(+)</text>
        <dbReference type="Rhea" id="RHEA:33075"/>
        <dbReference type="ChEBI" id="CHEBI:15377"/>
        <dbReference type="ChEBI" id="CHEBI:15378"/>
        <dbReference type="ChEBI" id="CHEBI:17544"/>
        <dbReference type="ChEBI" id="CHEBI:57844"/>
        <dbReference type="ChEBI" id="CHEBI:59789"/>
        <dbReference type="ChEBI" id="CHEBI:64286"/>
        <dbReference type="ChEBI" id="CHEBI:76981"/>
        <dbReference type="EC" id="2.5.1.120"/>
    </reaction>
</comment>
<comment type="function">
    <text evidence="6">Radical SAM enzyme that catalyzes the addition of the adenosyl radical to the double bond of 3-[(1-carboxyvinyl)oxy]benzoate, leading to aminodeoxyfutalosine (AFL), a key intermediate in the formation of menaquinone (MK, vitamin K2) from chorismate.</text>
</comment>
<dbReference type="SFLD" id="SFLDG01389">
    <property type="entry name" value="menaquinone_synthsis_involved"/>
    <property type="match status" value="1"/>
</dbReference>
<dbReference type="PROSITE" id="PS51918">
    <property type="entry name" value="RADICAL_SAM"/>
    <property type="match status" value="1"/>
</dbReference>
<dbReference type="SFLD" id="SFLDS00029">
    <property type="entry name" value="Radical_SAM"/>
    <property type="match status" value="1"/>
</dbReference>
<dbReference type="InterPro" id="IPR020050">
    <property type="entry name" value="FO_synthase_su2"/>
</dbReference>
<dbReference type="Proteomes" id="UP000782312">
    <property type="component" value="Unassembled WGS sequence"/>
</dbReference>
<keyword evidence="5 6" id="KW-0411">Iron-sulfur</keyword>
<evidence type="ECO:0000256" key="4">
    <source>
        <dbReference type="ARBA" id="ARBA00023004"/>
    </source>
</evidence>
<dbReference type="GO" id="GO:0102573">
    <property type="term" value="F:aminodeoxyfutalosine synthase activity"/>
    <property type="evidence" value="ECO:0007669"/>
    <property type="project" value="UniProtKB-EC"/>
</dbReference>
<dbReference type="PANTHER" id="PTHR43076:SF7">
    <property type="entry name" value="AMINODEOXYFUTALOSINE SYNTHASE"/>
    <property type="match status" value="1"/>
</dbReference>
<dbReference type="PANTHER" id="PTHR43076">
    <property type="entry name" value="FO SYNTHASE (COFH)"/>
    <property type="match status" value="1"/>
</dbReference>
<dbReference type="SUPFAM" id="SSF102114">
    <property type="entry name" value="Radical SAM enzymes"/>
    <property type="match status" value="1"/>
</dbReference>
<sequence>MVRRLRRGGLADIFGKVEAGERLSFEDGLRLYAAPDINAVGFMANLARERLHGDRTYYNVNSHINYSNICVLWKACKFCAFGKKEGQKDAYEYSLDEIFRMAEELGRGRTEFHMVGGLHPDLPFEYYLEMIRGIKRIHPQLHLKCFTATEVRWLADRIAGLSVEETLRALVEAGLGSLTGGGAEIFAEPTRSRICKGKQPAEDWLEVHRIAHGMGLRSTCTMLYGHVETDADRVDHMLRLRALQDETGGFTAFIPLSFHPDNTQMAEVPAAGGLADLRNYAAARLLLDNIPHIKAYWIMVGVAIAQISQGYGVDDIDGTVVQEKIYHMAGAQTPQRLGVEDIRRLIREAGREPVERDTLYREVVREGDRWAVLA</sequence>
<protein>
    <recommendedName>
        <fullName evidence="6">Aminodeoxyfutalosine synthase</fullName>
        <shortName evidence="6">AFL synthase</shortName>
        <shortName evidence="6">Aminofutalosine synthase</shortName>
        <ecNumber evidence="6">2.5.1.120</ecNumber>
    </recommendedName>
    <alternativeName>
        <fullName evidence="6">Menaquinone biosynthetic enzyme MqnE</fullName>
    </alternativeName>
</protein>
<dbReference type="GO" id="GO:0051539">
    <property type="term" value="F:4 iron, 4 sulfur cluster binding"/>
    <property type="evidence" value="ECO:0007669"/>
    <property type="project" value="UniProtKB-KW"/>
</dbReference>
<dbReference type="InterPro" id="IPR034405">
    <property type="entry name" value="F420"/>
</dbReference>
<evidence type="ECO:0000256" key="2">
    <source>
        <dbReference type="ARBA" id="ARBA00022691"/>
    </source>
</evidence>
<dbReference type="CDD" id="cd01335">
    <property type="entry name" value="Radical_SAM"/>
    <property type="match status" value="1"/>
</dbReference>
<keyword evidence="4 6" id="KW-0408">Iron</keyword>
<feature type="binding site" evidence="6 7">
    <location>
        <position position="79"/>
    </location>
    <ligand>
        <name>[4Fe-4S] cluster</name>
        <dbReference type="ChEBI" id="CHEBI:49883"/>
        <note>4Fe-4S-S-AdoMet</note>
    </ligand>
</feature>
<dbReference type="NCBIfam" id="TIGR00423">
    <property type="entry name" value="CofH family radical SAM protein"/>
    <property type="match status" value="1"/>
</dbReference>
<evidence type="ECO:0000256" key="5">
    <source>
        <dbReference type="ARBA" id="ARBA00023014"/>
    </source>
</evidence>
<name>A0A932MNH0_UNCTE</name>
<evidence type="ECO:0000313" key="10">
    <source>
        <dbReference type="EMBL" id="MBI3129354.1"/>
    </source>
</evidence>
<evidence type="ECO:0000256" key="8">
    <source>
        <dbReference type="PIRSR" id="PIRSR004762-2"/>
    </source>
</evidence>
<comment type="pathway">
    <text evidence="6">Quinol/quinone metabolism; menaquinone biosynthesis.</text>
</comment>
<dbReference type="InterPro" id="IPR006638">
    <property type="entry name" value="Elp3/MiaA/NifB-like_rSAM"/>
</dbReference>
<evidence type="ECO:0000256" key="6">
    <source>
        <dbReference type="HAMAP-Rule" id="MF_00993"/>
    </source>
</evidence>
<dbReference type="SFLD" id="SFLDF00343">
    <property type="entry name" value="aminofutalosine_synthase_(mqnE"/>
    <property type="match status" value="1"/>
</dbReference>
<reference evidence="10" key="1">
    <citation type="submission" date="2020-07" db="EMBL/GenBank/DDBJ databases">
        <title>Huge and variable diversity of episymbiotic CPR bacteria and DPANN archaea in groundwater ecosystems.</title>
        <authorList>
            <person name="He C.Y."/>
            <person name="Keren R."/>
            <person name="Whittaker M."/>
            <person name="Farag I.F."/>
            <person name="Doudna J."/>
            <person name="Cate J.H.D."/>
            <person name="Banfield J.F."/>
        </authorList>
    </citation>
    <scope>NUCLEOTIDE SEQUENCE</scope>
    <source>
        <strain evidence="10">NC_groundwater_763_Ag_S-0.2um_68_21</strain>
    </source>
</reference>
<dbReference type="GO" id="GO:0005506">
    <property type="term" value="F:iron ion binding"/>
    <property type="evidence" value="ECO:0007669"/>
    <property type="project" value="UniProtKB-UniRule"/>
</dbReference>
<dbReference type="InterPro" id="IPR007197">
    <property type="entry name" value="rSAM"/>
</dbReference>
<accession>A0A932MNH0</accession>